<evidence type="ECO:0000313" key="3">
    <source>
        <dbReference type="Proteomes" id="UP000054359"/>
    </source>
</evidence>
<dbReference type="OrthoDB" id="10478207at2759"/>
<organism evidence="2 3">
    <name type="scientific">Stegodyphus mimosarum</name>
    <name type="common">African social velvet spider</name>
    <dbReference type="NCBI Taxonomy" id="407821"/>
    <lineage>
        <taxon>Eukaryota</taxon>
        <taxon>Metazoa</taxon>
        <taxon>Ecdysozoa</taxon>
        <taxon>Arthropoda</taxon>
        <taxon>Chelicerata</taxon>
        <taxon>Arachnida</taxon>
        <taxon>Araneae</taxon>
        <taxon>Araneomorphae</taxon>
        <taxon>Entelegynae</taxon>
        <taxon>Eresoidea</taxon>
        <taxon>Eresidae</taxon>
        <taxon>Stegodyphus</taxon>
    </lineage>
</organism>
<name>A0A087T9Q2_STEMI</name>
<feature type="region of interest" description="Disordered" evidence="1">
    <location>
        <begin position="79"/>
        <end position="106"/>
    </location>
</feature>
<proteinExistence type="predicted"/>
<feature type="compositionally biased region" description="Low complexity" evidence="1">
    <location>
        <begin position="92"/>
        <end position="104"/>
    </location>
</feature>
<dbReference type="EMBL" id="KK114184">
    <property type="protein sequence ID" value="KFM61841.1"/>
    <property type="molecule type" value="Genomic_DNA"/>
</dbReference>
<dbReference type="Proteomes" id="UP000054359">
    <property type="component" value="Unassembled WGS sequence"/>
</dbReference>
<feature type="non-terminal residue" evidence="2">
    <location>
        <position position="118"/>
    </location>
</feature>
<dbReference type="AlphaFoldDB" id="A0A087T9Q2"/>
<protein>
    <submittedName>
        <fullName evidence="2">Uncharacterized protein</fullName>
    </submittedName>
</protein>
<accession>A0A087T9Q2</accession>
<keyword evidence="3" id="KW-1185">Reference proteome</keyword>
<evidence type="ECO:0000313" key="2">
    <source>
        <dbReference type="EMBL" id="KFM61841.1"/>
    </source>
</evidence>
<evidence type="ECO:0000256" key="1">
    <source>
        <dbReference type="SAM" id="MobiDB-lite"/>
    </source>
</evidence>
<reference evidence="2 3" key="1">
    <citation type="submission" date="2013-11" db="EMBL/GenBank/DDBJ databases">
        <title>Genome sequencing of Stegodyphus mimosarum.</title>
        <authorList>
            <person name="Bechsgaard J."/>
        </authorList>
    </citation>
    <scope>NUCLEOTIDE SEQUENCE [LARGE SCALE GENOMIC DNA]</scope>
</reference>
<sequence>MNALPGLARMGASNPGAFGVAGAVMSGLPSLASAANPSLCLASTSPTLQQRSSTASSSEALTQLPANLCEDVPRVRFSSAADLLQPPPSSSKPPSRRSSALSPAIHVTTPVDGVLTSL</sequence>
<gene>
    <name evidence="2" type="ORF">X975_12078</name>
</gene>